<feature type="transmembrane region" description="Helical" evidence="7">
    <location>
        <begin position="258"/>
        <end position="284"/>
    </location>
</feature>
<organism evidence="8 9">
    <name type="scientific">Hydrogenovibrio crunogenus</name>
    <dbReference type="NCBI Taxonomy" id="39765"/>
    <lineage>
        <taxon>Bacteria</taxon>
        <taxon>Pseudomonadati</taxon>
        <taxon>Pseudomonadota</taxon>
        <taxon>Gammaproteobacteria</taxon>
        <taxon>Thiotrichales</taxon>
        <taxon>Piscirickettsiaceae</taxon>
        <taxon>Hydrogenovibrio</taxon>
    </lineage>
</organism>
<sequence>MTVSAWTVFIQFLKLGCTSFGGPVAHIGFFREAFVVRQCWFDETQFARWVALCHFLPGPSSSQLGFLIGYQQAGWVGAMAAFVGFTLPSAMIMVLLAYGWVVLDDSWRMLLQALIIVAAAVVLQAIWKMSQTFCQSWILKGVMLLSVVPLFLVPTVLTPIVWLTMLAVIGPFFSVSSDTDVSSFKQRTPSVWQGVFLISSAVALLVIIPVISQYSSHILWQITEGFYRAGAMVFGGGHVVLPLLELEWVQTQQISEEAFLVGYGLAQALPGPLFTFAAYLGVLLGGVPGAVLATFSIFLAGFLLVIGVLPFYEKVTQSKPLQKSLIVIQAGVVGFLVFAFVNMILPHAIINWQSGVMLLLNVLLLFRFHWSVPSLMLVNVMTTFAMIQFL</sequence>
<keyword evidence="3" id="KW-1003">Cell membrane</keyword>
<dbReference type="GO" id="GO:0005886">
    <property type="term" value="C:plasma membrane"/>
    <property type="evidence" value="ECO:0007669"/>
    <property type="project" value="UniProtKB-SubCell"/>
</dbReference>
<evidence type="ECO:0000256" key="7">
    <source>
        <dbReference type="SAM" id="Phobius"/>
    </source>
</evidence>
<dbReference type="PIRSF" id="PIRSF004810">
    <property type="entry name" value="ChrA"/>
    <property type="match status" value="1"/>
</dbReference>
<feature type="transmembrane region" description="Helical" evidence="7">
    <location>
        <begin position="324"/>
        <end position="350"/>
    </location>
</feature>
<dbReference type="Pfam" id="PF02417">
    <property type="entry name" value="Chromate_transp"/>
    <property type="match status" value="2"/>
</dbReference>
<protein>
    <submittedName>
        <fullName evidence="8">Putative chromate transport protein</fullName>
    </submittedName>
</protein>
<feature type="transmembrane region" description="Helical" evidence="7">
    <location>
        <begin position="194"/>
        <end position="214"/>
    </location>
</feature>
<dbReference type="Proteomes" id="UP000296201">
    <property type="component" value="Chromosome"/>
</dbReference>
<evidence type="ECO:0000313" key="9">
    <source>
        <dbReference type="Proteomes" id="UP000296201"/>
    </source>
</evidence>
<evidence type="ECO:0000256" key="6">
    <source>
        <dbReference type="ARBA" id="ARBA00023136"/>
    </source>
</evidence>
<dbReference type="InterPro" id="IPR014047">
    <property type="entry name" value="Chr_Tranpt_l_chain"/>
</dbReference>
<evidence type="ECO:0000313" key="8">
    <source>
        <dbReference type="EMBL" id="QBZ83730.1"/>
    </source>
</evidence>
<dbReference type="AlphaFoldDB" id="A0A4P7P0R6"/>
<dbReference type="NCBIfam" id="TIGR00937">
    <property type="entry name" value="2A51"/>
    <property type="match status" value="1"/>
</dbReference>
<keyword evidence="6 7" id="KW-0472">Membrane</keyword>
<evidence type="ECO:0000256" key="1">
    <source>
        <dbReference type="ARBA" id="ARBA00004651"/>
    </source>
</evidence>
<feature type="transmembrane region" description="Helical" evidence="7">
    <location>
        <begin position="147"/>
        <end position="173"/>
    </location>
</feature>
<reference evidence="8 9" key="1">
    <citation type="submission" date="2018-08" db="EMBL/GenBank/DDBJ databases">
        <title>Horizontal acquisition of hydrogen conversion ability and other habitat adaptations in Hydrogenovibrio crunogenus strains.</title>
        <authorList>
            <person name="Gonnella G."/>
            <person name="Adam N."/>
            <person name="Perner M."/>
        </authorList>
    </citation>
    <scope>NUCLEOTIDE SEQUENCE [LARGE SCALE GENOMIC DNA]</scope>
    <source>
        <strain evidence="8 9">SP-41</strain>
    </source>
</reference>
<feature type="transmembrane region" description="Helical" evidence="7">
    <location>
        <begin position="110"/>
        <end position="127"/>
    </location>
</feature>
<evidence type="ECO:0000256" key="5">
    <source>
        <dbReference type="ARBA" id="ARBA00022989"/>
    </source>
</evidence>
<feature type="transmembrane region" description="Helical" evidence="7">
    <location>
        <begin position="75"/>
        <end position="98"/>
    </location>
</feature>
<dbReference type="InterPro" id="IPR003370">
    <property type="entry name" value="Chromate_transpt"/>
</dbReference>
<keyword evidence="9" id="KW-1185">Reference proteome</keyword>
<evidence type="ECO:0000256" key="2">
    <source>
        <dbReference type="ARBA" id="ARBA00005262"/>
    </source>
</evidence>
<comment type="subcellular location">
    <subcellularLocation>
        <location evidence="1">Cell membrane</location>
        <topology evidence="1">Multi-pass membrane protein</topology>
    </subcellularLocation>
</comment>
<dbReference type="GO" id="GO:0015109">
    <property type="term" value="F:chromate transmembrane transporter activity"/>
    <property type="evidence" value="ECO:0007669"/>
    <property type="project" value="InterPro"/>
</dbReference>
<keyword evidence="5 7" id="KW-1133">Transmembrane helix</keyword>
<proteinExistence type="inferred from homology"/>
<evidence type="ECO:0000256" key="4">
    <source>
        <dbReference type="ARBA" id="ARBA00022692"/>
    </source>
</evidence>
<dbReference type="EMBL" id="CP032096">
    <property type="protein sequence ID" value="QBZ83730.1"/>
    <property type="molecule type" value="Genomic_DNA"/>
</dbReference>
<comment type="similarity">
    <text evidence="2">Belongs to the chromate ion transporter (CHR) (TC 2.A.51) family.</text>
</comment>
<keyword evidence="4 7" id="KW-0812">Transmembrane</keyword>
<evidence type="ECO:0000256" key="3">
    <source>
        <dbReference type="ARBA" id="ARBA00022475"/>
    </source>
</evidence>
<accession>A0A4P7P0R6</accession>
<feature type="transmembrane region" description="Helical" evidence="7">
    <location>
        <begin position="290"/>
        <end position="312"/>
    </location>
</feature>
<dbReference type="PANTHER" id="PTHR33567">
    <property type="entry name" value="CHROMATE ION TRANSPORTER (EUROFUNG)"/>
    <property type="match status" value="1"/>
</dbReference>
<gene>
    <name evidence="8" type="primary">srpC</name>
    <name evidence="8" type="ORF">GHNINEIG_01791</name>
</gene>
<dbReference type="PANTHER" id="PTHR33567:SF3">
    <property type="entry name" value="CHROMATE ION TRANSPORTER (EUROFUNG)"/>
    <property type="match status" value="1"/>
</dbReference>
<name>A0A4P7P0R6_9GAMM</name>